<evidence type="ECO:0000313" key="2">
    <source>
        <dbReference type="EMBL" id="CAK9277266.1"/>
    </source>
</evidence>
<dbReference type="Proteomes" id="UP001497444">
    <property type="component" value="Chromosome 8"/>
</dbReference>
<dbReference type="EMBL" id="OZ020103">
    <property type="protein sequence ID" value="CAK9277266.1"/>
    <property type="molecule type" value="Genomic_DNA"/>
</dbReference>
<gene>
    <name evidence="2" type="ORF">CSSPJE1EN1_LOCUS22744</name>
</gene>
<name>A0ABP0XDR1_9BRYO</name>
<protein>
    <recommendedName>
        <fullName evidence="1">Beta-carotene isomerase D27-like C-terminal domain-containing protein</fullName>
    </recommendedName>
</protein>
<evidence type="ECO:0000259" key="1">
    <source>
        <dbReference type="Pfam" id="PF13225"/>
    </source>
</evidence>
<reference evidence="2" key="1">
    <citation type="submission" date="2024-02" db="EMBL/GenBank/DDBJ databases">
        <authorList>
            <consortium name="ELIXIR-Norway"/>
            <consortium name="Elixir Norway"/>
        </authorList>
    </citation>
    <scope>NUCLEOTIDE SEQUENCE</scope>
</reference>
<dbReference type="PANTHER" id="PTHR33591:SF4">
    <property type="entry name" value="OS08G0114100 PROTEIN"/>
    <property type="match status" value="1"/>
</dbReference>
<keyword evidence="3" id="KW-1185">Reference proteome</keyword>
<accession>A0ABP0XDR1</accession>
<dbReference type="PANTHER" id="PTHR33591">
    <property type="entry name" value="BETA-CAROTENE ISOMERASE D27"/>
    <property type="match status" value="1"/>
</dbReference>
<sequence>MKVRKMQLVQQLGVVQTVGAASLHQRAGRDVVLDHDNYVGSSTSNRTCVVAAAAGRSNHRLQRKLSRLNQLQPLVQQQQQFLIKPPGPRCKLAEPSGKVAAMGHKSQYKDSWLDNLLIALFVGRMQRFTGMSTEMKGYEGFVDVARKVMQSRSPLLQRATTTQVLHSAVPSYLLKAARKFIPKTKRSAEIFAAASVFSCQWLVGPCEVKEVEVNGSLQKSGVLIKKCRFLESSSCVGMCVNLCKLPTQDFITNEFGMPITMTPNFEDMSCEMVYGQLPPSLEDDPSLKQPCYASLCSTAQEKASHCPKTSV</sequence>
<evidence type="ECO:0000313" key="3">
    <source>
        <dbReference type="Proteomes" id="UP001497444"/>
    </source>
</evidence>
<dbReference type="InterPro" id="IPR025114">
    <property type="entry name" value="D27-like_C"/>
</dbReference>
<dbReference type="Pfam" id="PF13225">
    <property type="entry name" value="D27-like_C"/>
    <property type="match status" value="1"/>
</dbReference>
<organism evidence="2 3">
    <name type="scientific">Sphagnum jensenii</name>
    <dbReference type="NCBI Taxonomy" id="128206"/>
    <lineage>
        <taxon>Eukaryota</taxon>
        <taxon>Viridiplantae</taxon>
        <taxon>Streptophyta</taxon>
        <taxon>Embryophyta</taxon>
        <taxon>Bryophyta</taxon>
        <taxon>Sphagnophytina</taxon>
        <taxon>Sphagnopsida</taxon>
        <taxon>Sphagnales</taxon>
        <taxon>Sphagnaceae</taxon>
        <taxon>Sphagnum</taxon>
    </lineage>
</organism>
<feature type="domain" description="Beta-carotene isomerase D27-like C-terminal" evidence="1">
    <location>
        <begin position="201"/>
        <end position="282"/>
    </location>
</feature>
<dbReference type="InterPro" id="IPR038938">
    <property type="entry name" value="D27-like"/>
</dbReference>
<proteinExistence type="predicted"/>